<dbReference type="AlphaFoldDB" id="A0A829FM33"/>
<gene>
    <name evidence="1" type="ORF">SSM_00141</name>
</gene>
<name>A0A829FM33_ENTFC</name>
<proteinExistence type="predicted"/>
<sequence length="87" mass="9467">MKQEKVLTNGDFELPEALSFVTSENTTVIGTSAVTIFESDQKGESDLSSLLDSTAHRGIRIDIPVENQRIGTFEGKLSWILADVPGN</sequence>
<dbReference type="EMBL" id="AITY01000005">
    <property type="protein sequence ID" value="EOM28040.1"/>
    <property type="molecule type" value="Genomic_DNA"/>
</dbReference>
<accession>A0A829FM33</accession>
<protein>
    <submittedName>
        <fullName evidence="1">Uncharacterized protein</fullName>
    </submittedName>
</protein>
<organism evidence="1 2">
    <name type="scientific">Enterococcus faecium EnGen0192</name>
    <dbReference type="NCBI Taxonomy" id="1157487"/>
    <lineage>
        <taxon>Bacteria</taxon>
        <taxon>Bacillati</taxon>
        <taxon>Bacillota</taxon>
        <taxon>Bacilli</taxon>
        <taxon>Lactobacillales</taxon>
        <taxon>Enterococcaceae</taxon>
        <taxon>Enterococcus</taxon>
    </lineage>
</organism>
<reference evidence="1 2" key="1">
    <citation type="submission" date="2013-02" db="EMBL/GenBank/DDBJ databases">
        <title>The Genome Sequence of Enterococcus faecium HM1072.</title>
        <authorList>
            <consortium name="The Broad Institute Genome Sequencing Platform"/>
            <consortium name="The Broad Institute Genome Sequencing Center for Infectious Disease"/>
            <person name="Earl A.M."/>
            <person name="Gilmore M.S."/>
            <person name="Lebreton F."/>
            <person name="Courvalin P."/>
            <person name="Walker B."/>
            <person name="Young S.K."/>
            <person name="Zeng Q."/>
            <person name="Gargeya S."/>
            <person name="Fitzgerald M."/>
            <person name="Haas B."/>
            <person name="Abouelleil A."/>
            <person name="Alvarado L."/>
            <person name="Arachchi H.M."/>
            <person name="Berlin A.M."/>
            <person name="Chapman S.B."/>
            <person name="Dewar J."/>
            <person name="Goldberg J."/>
            <person name="Griggs A."/>
            <person name="Gujja S."/>
            <person name="Hansen M."/>
            <person name="Howarth C."/>
            <person name="Imamovic A."/>
            <person name="Larimer J."/>
            <person name="McCowan C."/>
            <person name="Murphy C."/>
            <person name="Neiman D."/>
            <person name="Pearson M."/>
            <person name="Priest M."/>
            <person name="Roberts A."/>
            <person name="Saif S."/>
            <person name="Shea T."/>
            <person name="Sisk P."/>
            <person name="Sykes S."/>
            <person name="Wortman J."/>
            <person name="Nusbaum C."/>
            <person name="Birren B."/>
        </authorList>
    </citation>
    <scope>NUCLEOTIDE SEQUENCE [LARGE SCALE GENOMIC DNA]</scope>
    <source>
        <strain evidence="1 2">HM1072</strain>
    </source>
</reference>
<evidence type="ECO:0000313" key="1">
    <source>
        <dbReference type="EMBL" id="EOM28040.1"/>
    </source>
</evidence>
<comment type="caution">
    <text evidence="1">The sequence shown here is derived from an EMBL/GenBank/DDBJ whole genome shotgun (WGS) entry which is preliminary data.</text>
</comment>
<dbReference type="Proteomes" id="UP000013897">
    <property type="component" value="Unassembled WGS sequence"/>
</dbReference>
<evidence type="ECO:0000313" key="2">
    <source>
        <dbReference type="Proteomes" id="UP000013897"/>
    </source>
</evidence>